<evidence type="ECO:0000313" key="2">
    <source>
        <dbReference type="EMBL" id="SDH05956.1"/>
    </source>
</evidence>
<dbReference type="SUPFAM" id="SSF47413">
    <property type="entry name" value="lambda repressor-like DNA-binding domains"/>
    <property type="match status" value="1"/>
</dbReference>
<dbReference type="OrthoDB" id="3687959at2"/>
<keyword evidence="3" id="KW-1185">Reference proteome</keyword>
<dbReference type="GO" id="GO:0003677">
    <property type="term" value="F:DNA binding"/>
    <property type="evidence" value="ECO:0007669"/>
    <property type="project" value="InterPro"/>
</dbReference>
<organism evidence="2 3">
    <name type="scientific">Pseudonocardia oroxyli</name>
    <dbReference type="NCBI Taxonomy" id="366584"/>
    <lineage>
        <taxon>Bacteria</taxon>
        <taxon>Bacillati</taxon>
        <taxon>Actinomycetota</taxon>
        <taxon>Actinomycetes</taxon>
        <taxon>Pseudonocardiales</taxon>
        <taxon>Pseudonocardiaceae</taxon>
        <taxon>Pseudonocardia</taxon>
    </lineage>
</organism>
<feature type="domain" description="HTH cro/C1-type" evidence="1">
    <location>
        <begin position="36"/>
        <end position="91"/>
    </location>
</feature>
<dbReference type="Gene3D" id="1.10.260.40">
    <property type="entry name" value="lambda repressor-like DNA-binding domains"/>
    <property type="match status" value="1"/>
</dbReference>
<dbReference type="Pfam" id="PF13560">
    <property type="entry name" value="HTH_31"/>
    <property type="match status" value="1"/>
</dbReference>
<dbReference type="EMBL" id="FNBE01000018">
    <property type="protein sequence ID" value="SDH05956.1"/>
    <property type="molecule type" value="Genomic_DNA"/>
</dbReference>
<proteinExistence type="predicted"/>
<dbReference type="AlphaFoldDB" id="A0A1G7ZBQ4"/>
<reference evidence="2 3" key="1">
    <citation type="submission" date="2016-10" db="EMBL/GenBank/DDBJ databases">
        <authorList>
            <person name="de Groot N.N."/>
        </authorList>
    </citation>
    <scope>NUCLEOTIDE SEQUENCE [LARGE SCALE GENOMIC DNA]</scope>
    <source>
        <strain evidence="2 3">CGMCC 4.3143</strain>
    </source>
</reference>
<name>A0A1G7ZBQ4_PSEOR</name>
<dbReference type="Pfam" id="PF19054">
    <property type="entry name" value="DUF5753"/>
    <property type="match status" value="1"/>
</dbReference>
<accession>A0A1G7ZBQ4</accession>
<protein>
    <submittedName>
        <fullName evidence="2">Helix-turn-helix domain-containing protein</fullName>
    </submittedName>
</protein>
<dbReference type="Proteomes" id="UP000198967">
    <property type="component" value="Unassembled WGS sequence"/>
</dbReference>
<dbReference type="InterPro" id="IPR001387">
    <property type="entry name" value="Cro/C1-type_HTH"/>
</dbReference>
<dbReference type="InterPro" id="IPR010982">
    <property type="entry name" value="Lambda_DNA-bd_dom_sf"/>
</dbReference>
<dbReference type="PROSITE" id="PS50943">
    <property type="entry name" value="HTH_CROC1"/>
    <property type="match status" value="1"/>
</dbReference>
<evidence type="ECO:0000313" key="3">
    <source>
        <dbReference type="Proteomes" id="UP000198967"/>
    </source>
</evidence>
<dbReference type="STRING" id="366584.SAMN05216377_11887"/>
<sequence>MIRRCQGTNRREWVVDIEADGVSTPSAARRRVGALLKEVRLRTDLSLEEAATAIQRSAATLSRLERGRQQKVRILEVTALLDHYRSTRKDAFSAAEQEHILQLTERSTEREWFRQYGGPMTTENAARYAEYENDASVIRSFEPELVPGLLQTRGYAEAVTDAAFSGGDVPADQRARVVDLRIARQEEILSRPPGTLRFDTILGELALRRRVADVEVLREQLERLLRDSSAKRPDITIRIAPIELGHHALVGGPFVVMDMADPEENGVVYLETRGDPLFLDSDDTVDRFRGLYTELSAAVLTAQKSRALITRILKDLH</sequence>
<dbReference type="InterPro" id="IPR043917">
    <property type="entry name" value="DUF5753"/>
</dbReference>
<evidence type="ECO:0000259" key="1">
    <source>
        <dbReference type="PROSITE" id="PS50943"/>
    </source>
</evidence>
<dbReference type="CDD" id="cd00093">
    <property type="entry name" value="HTH_XRE"/>
    <property type="match status" value="1"/>
</dbReference>
<gene>
    <name evidence="2" type="ORF">SAMN05216377_11887</name>
</gene>